<dbReference type="GO" id="GO:0005267">
    <property type="term" value="F:potassium channel activity"/>
    <property type="evidence" value="ECO:0007669"/>
    <property type="project" value="UniProtKB-KW"/>
</dbReference>
<proteinExistence type="predicted"/>
<organism evidence="13 14">
    <name type="scientific">Branchiibius hedensis</name>
    <dbReference type="NCBI Taxonomy" id="672460"/>
    <lineage>
        <taxon>Bacteria</taxon>
        <taxon>Bacillati</taxon>
        <taxon>Actinomycetota</taxon>
        <taxon>Actinomycetes</taxon>
        <taxon>Micrococcales</taxon>
        <taxon>Dermacoccaceae</taxon>
        <taxon>Branchiibius</taxon>
    </lineage>
</organism>
<gene>
    <name evidence="13" type="ORF">SAMN04489750_2944</name>
</gene>
<keyword evidence="14" id="KW-1185">Reference proteome</keyword>
<protein>
    <submittedName>
        <fullName evidence="13">Ion channel</fullName>
    </submittedName>
</protein>
<sequence>MGAVDGRVKARAAAAWLFMALRVCLVVLLAAALFVIVPVRGDGFATDWQWLLIFVAAMSQLIAMAVWVIRHARYAVVRSMEALLVIIAVFLVFFARLYLSGSEADPSAFSVRLDHVSAVYFTVATFTTVGYGDITPRTDAMRLAVTIQMLLNLILLSGVARLIFTAARRRPAASHAEVKSPST</sequence>
<dbReference type="PANTHER" id="PTHR10027:SF10">
    <property type="entry name" value="SLOWPOKE 2, ISOFORM D"/>
    <property type="match status" value="1"/>
</dbReference>
<dbReference type="InterPro" id="IPR047871">
    <property type="entry name" value="K_chnl_Slo-like"/>
</dbReference>
<evidence type="ECO:0000256" key="9">
    <source>
        <dbReference type="ARBA" id="ARBA00023136"/>
    </source>
</evidence>
<evidence type="ECO:0000313" key="13">
    <source>
        <dbReference type="EMBL" id="SSA35578.1"/>
    </source>
</evidence>
<keyword evidence="8" id="KW-0406">Ion transport</keyword>
<evidence type="ECO:0000256" key="6">
    <source>
        <dbReference type="ARBA" id="ARBA00022958"/>
    </source>
</evidence>
<evidence type="ECO:0000256" key="7">
    <source>
        <dbReference type="ARBA" id="ARBA00022989"/>
    </source>
</evidence>
<keyword evidence="3" id="KW-0633">Potassium transport</keyword>
<dbReference type="Pfam" id="PF07885">
    <property type="entry name" value="Ion_trans_2"/>
    <property type="match status" value="1"/>
</dbReference>
<keyword evidence="9 11" id="KW-0472">Membrane</keyword>
<feature type="transmembrane region" description="Helical" evidence="11">
    <location>
        <begin position="48"/>
        <end position="69"/>
    </location>
</feature>
<dbReference type="SUPFAM" id="SSF81324">
    <property type="entry name" value="Voltage-gated potassium channels"/>
    <property type="match status" value="1"/>
</dbReference>
<reference evidence="14" key="1">
    <citation type="submission" date="2016-10" db="EMBL/GenBank/DDBJ databases">
        <authorList>
            <person name="Varghese N."/>
            <person name="Submissions S."/>
        </authorList>
    </citation>
    <scope>NUCLEOTIDE SEQUENCE [LARGE SCALE GENOMIC DNA]</scope>
    <source>
        <strain evidence="14">DSM 22951</strain>
    </source>
</reference>
<dbReference type="GO" id="GO:0016020">
    <property type="term" value="C:membrane"/>
    <property type="evidence" value="ECO:0007669"/>
    <property type="project" value="UniProtKB-SubCell"/>
</dbReference>
<evidence type="ECO:0000256" key="4">
    <source>
        <dbReference type="ARBA" id="ARBA00022692"/>
    </source>
</evidence>
<evidence type="ECO:0000256" key="8">
    <source>
        <dbReference type="ARBA" id="ARBA00023065"/>
    </source>
</evidence>
<dbReference type="Proteomes" id="UP000250028">
    <property type="component" value="Unassembled WGS sequence"/>
</dbReference>
<comment type="subcellular location">
    <subcellularLocation>
        <location evidence="1">Membrane</location>
        <topology evidence="1">Multi-pass membrane protein</topology>
    </subcellularLocation>
</comment>
<feature type="transmembrane region" description="Helical" evidence="11">
    <location>
        <begin position="143"/>
        <end position="164"/>
    </location>
</feature>
<dbReference type="EMBL" id="UESZ01000001">
    <property type="protein sequence ID" value="SSA35578.1"/>
    <property type="molecule type" value="Genomic_DNA"/>
</dbReference>
<evidence type="ECO:0000313" key="14">
    <source>
        <dbReference type="Proteomes" id="UP000250028"/>
    </source>
</evidence>
<feature type="domain" description="Potassium channel" evidence="12">
    <location>
        <begin position="91"/>
        <end position="166"/>
    </location>
</feature>
<evidence type="ECO:0000256" key="11">
    <source>
        <dbReference type="SAM" id="Phobius"/>
    </source>
</evidence>
<evidence type="ECO:0000256" key="5">
    <source>
        <dbReference type="ARBA" id="ARBA00022826"/>
    </source>
</evidence>
<dbReference type="AlphaFoldDB" id="A0A2Y8ZWC8"/>
<evidence type="ECO:0000259" key="12">
    <source>
        <dbReference type="Pfam" id="PF07885"/>
    </source>
</evidence>
<keyword evidence="5" id="KW-0631">Potassium channel</keyword>
<name>A0A2Y8ZWC8_9MICO</name>
<feature type="transmembrane region" description="Helical" evidence="11">
    <location>
        <begin position="12"/>
        <end position="36"/>
    </location>
</feature>
<feature type="transmembrane region" description="Helical" evidence="11">
    <location>
        <begin position="81"/>
        <end position="99"/>
    </location>
</feature>
<evidence type="ECO:0000256" key="10">
    <source>
        <dbReference type="ARBA" id="ARBA00023303"/>
    </source>
</evidence>
<accession>A0A2Y8ZWC8</accession>
<evidence type="ECO:0000256" key="1">
    <source>
        <dbReference type="ARBA" id="ARBA00004141"/>
    </source>
</evidence>
<dbReference type="PANTHER" id="PTHR10027">
    <property type="entry name" value="CALCIUM-ACTIVATED POTASSIUM CHANNEL ALPHA CHAIN"/>
    <property type="match status" value="1"/>
</dbReference>
<keyword evidence="7 11" id="KW-1133">Transmembrane helix</keyword>
<keyword evidence="6" id="KW-0630">Potassium</keyword>
<keyword evidence="10" id="KW-0407">Ion channel</keyword>
<keyword evidence="4 11" id="KW-0812">Transmembrane</keyword>
<evidence type="ECO:0000256" key="2">
    <source>
        <dbReference type="ARBA" id="ARBA00022448"/>
    </source>
</evidence>
<dbReference type="Gene3D" id="1.10.287.70">
    <property type="match status" value="1"/>
</dbReference>
<evidence type="ECO:0000256" key="3">
    <source>
        <dbReference type="ARBA" id="ARBA00022538"/>
    </source>
</evidence>
<keyword evidence="2" id="KW-0813">Transport</keyword>
<dbReference type="InterPro" id="IPR013099">
    <property type="entry name" value="K_chnl_dom"/>
</dbReference>